<name>A0A4R5ELY3_9RHOB</name>
<accession>A0A4R5ELY3</accession>
<evidence type="ECO:0000313" key="2">
    <source>
        <dbReference type="Proteomes" id="UP000294662"/>
    </source>
</evidence>
<dbReference type="Gene3D" id="3.10.129.10">
    <property type="entry name" value="Hotdog Thioesterase"/>
    <property type="match status" value="1"/>
</dbReference>
<dbReference type="EMBL" id="SMFP01000012">
    <property type="protein sequence ID" value="TDE35578.1"/>
    <property type="molecule type" value="Genomic_DNA"/>
</dbReference>
<keyword evidence="2" id="KW-1185">Reference proteome</keyword>
<proteinExistence type="predicted"/>
<dbReference type="InterPro" id="IPR029069">
    <property type="entry name" value="HotDog_dom_sf"/>
</dbReference>
<dbReference type="AlphaFoldDB" id="A0A4R5ELY3"/>
<dbReference type="SUPFAM" id="SSF54637">
    <property type="entry name" value="Thioesterase/thiol ester dehydrase-isomerase"/>
    <property type="match status" value="1"/>
</dbReference>
<dbReference type="RefSeq" id="WP_132830642.1">
    <property type="nucleotide sequence ID" value="NZ_SMFP01000012.1"/>
</dbReference>
<dbReference type="Proteomes" id="UP000294662">
    <property type="component" value="Unassembled WGS sequence"/>
</dbReference>
<dbReference type="Pfam" id="PF13279">
    <property type="entry name" value="4HBT_2"/>
    <property type="match status" value="1"/>
</dbReference>
<evidence type="ECO:0000313" key="1">
    <source>
        <dbReference type="EMBL" id="TDE35578.1"/>
    </source>
</evidence>
<protein>
    <submittedName>
        <fullName evidence="1">Thioesterase</fullName>
    </submittedName>
</protein>
<gene>
    <name evidence="1" type="ORF">E1B25_16610</name>
</gene>
<organism evidence="1 2">
    <name type="scientific">Antarcticimicrobium sediminis</name>
    <dbReference type="NCBI Taxonomy" id="2546227"/>
    <lineage>
        <taxon>Bacteria</taxon>
        <taxon>Pseudomonadati</taxon>
        <taxon>Pseudomonadota</taxon>
        <taxon>Alphaproteobacteria</taxon>
        <taxon>Rhodobacterales</taxon>
        <taxon>Paracoccaceae</taxon>
        <taxon>Antarcticimicrobium</taxon>
    </lineage>
</organism>
<comment type="caution">
    <text evidence="1">The sequence shown here is derived from an EMBL/GenBank/DDBJ whole genome shotgun (WGS) entry which is preliminary data.</text>
</comment>
<dbReference type="CDD" id="cd00586">
    <property type="entry name" value="4HBT"/>
    <property type="match status" value="1"/>
</dbReference>
<reference evidence="1 2" key="1">
    <citation type="submission" date="2019-03" db="EMBL/GenBank/DDBJ databases">
        <authorList>
            <person name="Zhang S."/>
        </authorList>
    </citation>
    <scope>NUCLEOTIDE SEQUENCE [LARGE SCALE GENOMIC DNA]</scope>
    <source>
        <strain evidence="1 2">S4J41</strain>
    </source>
</reference>
<dbReference type="OrthoDB" id="9803287at2"/>
<sequence length="175" mass="19545">MTQPPVNGHDGPYPAPTLVQNQKVDPAWIDFNGHMNVGYYGIAFDLAADTLFDEVLGVGWEYVERCGQAAFVLQAHTHFLNELREGEAFSVRFQLIDHDHKRLHFFAEMVRDADGVVCATQELVSMNVDHGTRRSIAFPDWALRRFAQMKADHAGLARPAQLGAPIGLRAKSRTS</sequence>